<reference evidence="5" key="1">
    <citation type="submission" date="2021-01" db="EMBL/GenBank/DDBJ databases">
        <title>Adiantum capillus-veneris genome.</title>
        <authorList>
            <person name="Fang Y."/>
            <person name="Liao Q."/>
        </authorList>
    </citation>
    <scope>NUCLEOTIDE SEQUENCE</scope>
    <source>
        <strain evidence="5">H3</strain>
        <tissue evidence="5">Leaf</tissue>
    </source>
</reference>
<sequence length="551" mass="61167">MATSNSDEHKDMEMATSSSDEHNRPRVVLTYSRRPMFKRIKMQNAKITELKTLVLAHEQQLLAHKEHLQSLQETVQALRGLVESNTSKSPFLQPRLASDAKPMFQNKGKRKVFEPMMVPTTCPVKCPRTETEATLCTDLMNDCKKILESLKAFLQDIIPDYDIKNCLDLGTIDNKLREGEYISPVQFAEDVRLTFINATTYNQAGHWANNATHSLLGHFETAWKGLSSKLEQLAHFEEDEPNNERVDAPPPIPTIQHISHENSEPNSPLGQQQDQMPSLDYPNSALRLEFSNSMIISEEDEANSESADAPPVLTILDTGDENSEPKTFLGQQQDQMALQDDQNSELRVELFNSMTTSEEDEANDESANATPVPIIPHISKQSTDILELSNSMKISEEAKVVIDSSSPPPSQLPNSPSLPLSLLADTTSNHHEKHSTAPDAFIDMGDYEPEWRYPHAAEELNDSPEILKLHQKHSPATPDAHVNIGTSELEGKYPPIVLREKESSTSSSRCDSGSSSVESGSSSMESGSSSESEMTDDQKAPHPPASQYLAL</sequence>
<evidence type="ECO:0000256" key="2">
    <source>
        <dbReference type="PROSITE-ProRule" id="PRU00035"/>
    </source>
</evidence>
<dbReference type="InterPro" id="IPR001487">
    <property type="entry name" value="Bromodomain"/>
</dbReference>
<feature type="domain" description="Bromo" evidence="4">
    <location>
        <begin position="163"/>
        <end position="209"/>
    </location>
</feature>
<dbReference type="Gene3D" id="1.20.920.10">
    <property type="entry name" value="Bromodomain-like"/>
    <property type="match status" value="1"/>
</dbReference>
<dbReference type="PANTHER" id="PTHR45926">
    <property type="entry name" value="OSJNBA0053K19.4 PROTEIN"/>
    <property type="match status" value="1"/>
</dbReference>
<evidence type="ECO:0000313" key="6">
    <source>
        <dbReference type="Proteomes" id="UP000886520"/>
    </source>
</evidence>
<feature type="compositionally biased region" description="Basic and acidic residues" evidence="3">
    <location>
        <begin position="237"/>
        <end position="247"/>
    </location>
</feature>
<feature type="region of interest" description="Disordered" evidence="3">
    <location>
        <begin position="1"/>
        <end position="24"/>
    </location>
</feature>
<keyword evidence="6" id="KW-1185">Reference proteome</keyword>
<dbReference type="Pfam" id="PF00439">
    <property type="entry name" value="Bromodomain"/>
    <property type="match status" value="1"/>
</dbReference>
<keyword evidence="1 2" id="KW-0103">Bromodomain</keyword>
<protein>
    <recommendedName>
        <fullName evidence="4">Bromo domain-containing protein</fullName>
    </recommendedName>
</protein>
<dbReference type="AlphaFoldDB" id="A0A9D4V102"/>
<dbReference type="InterPro" id="IPR036427">
    <property type="entry name" value="Bromodomain-like_sf"/>
</dbReference>
<feature type="compositionally biased region" description="Polar residues" evidence="3">
    <location>
        <begin position="264"/>
        <end position="276"/>
    </location>
</feature>
<evidence type="ECO:0000256" key="3">
    <source>
        <dbReference type="SAM" id="MobiDB-lite"/>
    </source>
</evidence>
<dbReference type="SMART" id="SM00297">
    <property type="entry name" value="BROMO"/>
    <property type="match status" value="1"/>
</dbReference>
<dbReference type="PROSITE" id="PS50014">
    <property type="entry name" value="BROMODOMAIN_2"/>
    <property type="match status" value="1"/>
</dbReference>
<name>A0A9D4V102_ADICA</name>
<organism evidence="5 6">
    <name type="scientific">Adiantum capillus-veneris</name>
    <name type="common">Maidenhair fern</name>
    <dbReference type="NCBI Taxonomy" id="13818"/>
    <lineage>
        <taxon>Eukaryota</taxon>
        <taxon>Viridiplantae</taxon>
        <taxon>Streptophyta</taxon>
        <taxon>Embryophyta</taxon>
        <taxon>Tracheophyta</taxon>
        <taxon>Polypodiopsida</taxon>
        <taxon>Polypodiidae</taxon>
        <taxon>Polypodiales</taxon>
        <taxon>Pteridineae</taxon>
        <taxon>Pteridaceae</taxon>
        <taxon>Vittarioideae</taxon>
        <taxon>Adiantum</taxon>
    </lineage>
</organism>
<proteinExistence type="predicted"/>
<gene>
    <name evidence="5" type="ORF">GOP47_0007274</name>
</gene>
<feature type="region of interest" description="Disordered" evidence="3">
    <location>
        <begin position="471"/>
        <end position="551"/>
    </location>
</feature>
<dbReference type="EMBL" id="JABFUD020000007">
    <property type="protein sequence ID" value="KAI5077450.1"/>
    <property type="molecule type" value="Genomic_DNA"/>
</dbReference>
<evidence type="ECO:0000313" key="5">
    <source>
        <dbReference type="EMBL" id="KAI5077450.1"/>
    </source>
</evidence>
<feature type="compositionally biased region" description="Low complexity" evidence="3">
    <location>
        <begin position="504"/>
        <end position="532"/>
    </location>
</feature>
<feature type="region of interest" description="Disordered" evidence="3">
    <location>
        <begin position="400"/>
        <end position="422"/>
    </location>
</feature>
<accession>A0A9D4V102</accession>
<dbReference type="Proteomes" id="UP000886520">
    <property type="component" value="Chromosome 7"/>
</dbReference>
<feature type="region of interest" description="Disordered" evidence="3">
    <location>
        <begin position="237"/>
        <end position="279"/>
    </location>
</feature>
<evidence type="ECO:0000256" key="1">
    <source>
        <dbReference type="ARBA" id="ARBA00023117"/>
    </source>
</evidence>
<dbReference type="SUPFAM" id="SSF47370">
    <property type="entry name" value="Bromodomain"/>
    <property type="match status" value="1"/>
</dbReference>
<comment type="caution">
    <text evidence="5">The sequence shown here is derived from an EMBL/GenBank/DDBJ whole genome shotgun (WGS) entry which is preliminary data.</text>
</comment>
<evidence type="ECO:0000259" key="4">
    <source>
        <dbReference type="PROSITE" id="PS50014"/>
    </source>
</evidence>
<dbReference type="OrthoDB" id="615661at2759"/>
<feature type="compositionally biased region" description="Low complexity" evidence="3">
    <location>
        <begin position="412"/>
        <end position="422"/>
    </location>
</feature>